<reference evidence="11 12" key="1">
    <citation type="submission" date="2015-03" db="EMBL/GenBank/DDBJ databases">
        <authorList>
            <person name="Murphy D."/>
        </authorList>
    </citation>
    <scope>NUCLEOTIDE SEQUENCE [LARGE SCALE GENOMIC DNA]</scope>
    <source>
        <strain evidence="11 12">OL-4</strain>
    </source>
</reference>
<keyword evidence="7" id="KW-0678">Repressor</keyword>
<feature type="domain" description="Arginine repressor DNA-binding" evidence="9">
    <location>
        <begin position="2"/>
        <end position="64"/>
    </location>
</feature>
<dbReference type="Pfam" id="PF02863">
    <property type="entry name" value="Arg_repressor_C"/>
    <property type="match status" value="1"/>
</dbReference>
<evidence type="ECO:0000313" key="12">
    <source>
        <dbReference type="Proteomes" id="UP000045545"/>
    </source>
</evidence>
<comment type="function">
    <text evidence="7">Regulates arginine biosynthesis genes.</text>
</comment>
<dbReference type="GO" id="GO:0005737">
    <property type="term" value="C:cytoplasm"/>
    <property type="evidence" value="ECO:0007669"/>
    <property type="project" value="UniProtKB-SubCell"/>
</dbReference>
<dbReference type="SUPFAM" id="SSF55252">
    <property type="entry name" value="C-terminal domain of arginine repressor"/>
    <property type="match status" value="1"/>
</dbReference>
<dbReference type="InterPro" id="IPR036388">
    <property type="entry name" value="WH-like_DNA-bd_sf"/>
</dbReference>
<dbReference type="PANTHER" id="PTHR34471:SF1">
    <property type="entry name" value="ARGININE REPRESSOR"/>
    <property type="match status" value="1"/>
</dbReference>
<dbReference type="InterPro" id="IPR036251">
    <property type="entry name" value="Arg_repress_C_sf"/>
</dbReference>
<dbReference type="RefSeq" id="WP_046496820.1">
    <property type="nucleotide sequence ID" value="NZ_CGIH01000026.1"/>
</dbReference>
<proteinExistence type="inferred from homology"/>
<comment type="similarity">
    <text evidence="2 7">Belongs to the ArgR family.</text>
</comment>
<evidence type="ECO:0000259" key="10">
    <source>
        <dbReference type="Pfam" id="PF02863"/>
    </source>
</evidence>
<comment type="subcellular location">
    <subcellularLocation>
        <location evidence="1 7">Cytoplasm</location>
    </subcellularLocation>
</comment>
<keyword evidence="6 7" id="KW-0804">Transcription</keyword>
<dbReference type="Gene3D" id="1.10.10.10">
    <property type="entry name" value="Winged helix-like DNA-binding domain superfamily/Winged helix DNA-binding domain"/>
    <property type="match status" value="1"/>
</dbReference>
<dbReference type="PANTHER" id="PTHR34471">
    <property type="entry name" value="ARGININE REPRESSOR"/>
    <property type="match status" value="1"/>
</dbReference>
<keyword evidence="12" id="KW-1185">Reference proteome</keyword>
<keyword evidence="4 7" id="KW-0805">Transcription regulation</keyword>
<evidence type="ECO:0000259" key="9">
    <source>
        <dbReference type="Pfam" id="PF01316"/>
    </source>
</evidence>
<protein>
    <recommendedName>
        <fullName evidence="7 8">Arginine repressor</fullName>
    </recommendedName>
</protein>
<keyword evidence="7" id="KW-0055">Arginine biosynthesis</keyword>
<dbReference type="AlphaFoldDB" id="A0A0E4GAY6"/>
<dbReference type="HAMAP" id="MF_00173">
    <property type="entry name" value="Arg_repressor"/>
    <property type="match status" value="1"/>
</dbReference>
<dbReference type="InterPro" id="IPR036390">
    <property type="entry name" value="WH_DNA-bd_sf"/>
</dbReference>
<dbReference type="STRING" id="690567.1333"/>
<dbReference type="GO" id="GO:1900079">
    <property type="term" value="P:regulation of arginine biosynthetic process"/>
    <property type="evidence" value="ECO:0007669"/>
    <property type="project" value="UniProtKB-UniRule"/>
</dbReference>
<dbReference type="Gene3D" id="3.30.1360.40">
    <property type="match status" value="1"/>
</dbReference>
<evidence type="ECO:0000256" key="7">
    <source>
        <dbReference type="HAMAP-Rule" id="MF_00173"/>
    </source>
</evidence>
<dbReference type="NCBIfam" id="TIGR01529">
    <property type="entry name" value="argR_whole"/>
    <property type="match status" value="1"/>
</dbReference>
<dbReference type="InterPro" id="IPR020900">
    <property type="entry name" value="Arg_repress_DNA-bd"/>
</dbReference>
<dbReference type="SUPFAM" id="SSF46785">
    <property type="entry name" value="Winged helix' DNA-binding domain"/>
    <property type="match status" value="1"/>
</dbReference>
<feature type="domain" description="Arginine repressor C-terminal" evidence="10">
    <location>
        <begin position="79"/>
        <end position="145"/>
    </location>
</feature>
<dbReference type="GO" id="GO:0051259">
    <property type="term" value="P:protein complex oligomerization"/>
    <property type="evidence" value="ECO:0007669"/>
    <property type="project" value="InterPro"/>
</dbReference>
<evidence type="ECO:0000256" key="1">
    <source>
        <dbReference type="ARBA" id="ARBA00004496"/>
    </source>
</evidence>
<dbReference type="GO" id="GO:0034618">
    <property type="term" value="F:arginine binding"/>
    <property type="evidence" value="ECO:0007669"/>
    <property type="project" value="InterPro"/>
</dbReference>
<evidence type="ECO:0000256" key="8">
    <source>
        <dbReference type="NCBIfam" id="TIGR01529"/>
    </source>
</evidence>
<dbReference type="GO" id="GO:0003700">
    <property type="term" value="F:DNA-binding transcription factor activity"/>
    <property type="evidence" value="ECO:0007669"/>
    <property type="project" value="UniProtKB-UniRule"/>
</dbReference>
<comment type="pathway">
    <text evidence="7">Amino-acid biosynthesis; L-arginine biosynthesis [regulation].</text>
</comment>
<dbReference type="InterPro" id="IPR020899">
    <property type="entry name" value="Arg_repress_C"/>
</dbReference>
<dbReference type="Proteomes" id="UP000045545">
    <property type="component" value="Unassembled WGS sequence"/>
</dbReference>
<organism evidence="11 12">
    <name type="scientific">Syntrophomonas zehnderi OL-4</name>
    <dbReference type="NCBI Taxonomy" id="690567"/>
    <lineage>
        <taxon>Bacteria</taxon>
        <taxon>Bacillati</taxon>
        <taxon>Bacillota</taxon>
        <taxon>Clostridia</taxon>
        <taxon>Eubacteriales</taxon>
        <taxon>Syntrophomonadaceae</taxon>
        <taxon>Syntrophomonas</taxon>
    </lineage>
</organism>
<evidence type="ECO:0000256" key="5">
    <source>
        <dbReference type="ARBA" id="ARBA00023125"/>
    </source>
</evidence>
<sequence length="150" mass="16687">MKSSRHFTIRDILSTDRITTQEELCDALSSRGFDVTQATVSRDIKELRLIKIPDEKGYRYAFPDGHGSRSSNERIKRVFKDSVTYLDSSENLIVIKTLPGTAQTVAAVIDAIENDLILGTVAGDDTLFVLVKPKDAVENVLASFRRLIGE</sequence>
<name>A0A0E4GAY6_9FIRM</name>
<evidence type="ECO:0000313" key="11">
    <source>
        <dbReference type="EMBL" id="CFX50097.1"/>
    </source>
</evidence>
<keyword evidence="7" id="KW-0028">Amino-acid biosynthesis</keyword>
<dbReference type="GO" id="GO:0006526">
    <property type="term" value="P:L-arginine biosynthetic process"/>
    <property type="evidence" value="ECO:0007669"/>
    <property type="project" value="UniProtKB-UniPathway"/>
</dbReference>
<dbReference type="OrthoDB" id="9807089at2"/>
<accession>A0A0E4GAY6</accession>
<evidence type="ECO:0000256" key="3">
    <source>
        <dbReference type="ARBA" id="ARBA00022490"/>
    </source>
</evidence>
<dbReference type="UniPathway" id="UPA00068"/>
<gene>
    <name evidence="7" type="primary">argR</name>
    <name evidence="11" type="ORF">1333</name>
</gene>
<dbReference type="GO" id="GO:0003677">
    <property type="term" value="F:DNA binding"/>
    <property type="evidence" value="ECO:0007669"/>
    <property type="project" value="UniProtKB-KW"/>
</dbReference>
<evidence type="ECO:0000256" key="6">
    <source>
        <dbReference type="ARBA" id="ARBA00023163"/>
    </source>
</evidence>
<evidence type="ECO:0000256" key="4">
    <source>
        <dbReference type="ARBA" id="ARBA00023015"/>
    </source>
</evidence>
<dbReference type="InterPro" id="IPR001669">
    <property type="entry name" value="Arg_repress"/>
</dbReference>
<keyword evidence="5 7" id="KW-0238">DNA-binding</keyword>
<dbReference type="PRINTS" id="PR01467">
    <property type="entry name" value="ARGREPRESSOR"/>
</dbReference>
<dbReference type="EMBL" id="CGIH01000026">
    <property type="protein sequence ID" value="CFX50097.1"/>
    <property type="molecule type" value="Genomic_DNA"/>
</dbReference>
<evidence type="ECO:0000256" key="2">
    <source>
        <dbReference type="ARBA" id="ARBA00008316"/>
    </source>
</evidence>
<dbReference type="Pfam" id="PF01316">
    <property type="entry name" value="Arg_repressor"/>
    <property type="match status" value="1"/>
</dbReference>
<keyword evidence="3 7" id="KW-0963">Cytoplasm</keyword>